<dbReference type="RefSeq" id="XP_028542806.1">
    <property type="nucleotide sequence ID" value="XM_028687005.1"/>
</dbReference>
<feature type="compositionally biased region" description="Polar residues" evidence="1">
    <location>
        <begin position="549"/>
        <end position="581"/>
    </location>
</feature>
<proteinExistence type="predicted"/>
<dbReference type="GeneID" id="39746930"/>
<evidence type="ECO:0000313" key="3">
    <source>
        <dbReference type="Proteomes" id="UP000195521"/>
    </source>
</evidence>
<gene>
    <name evidence="2" type="ORF">PGO_071320</name>
</gene>
<name>A0A1Y1JG81_PLAGO</name>
<feature type="compositionally biased region" description="Basic and acidic residues" evidence="1">
    <location>
        <begin position="265"/>
        <end position="278"/>
    </location>
</feature>
<feature type="compositionally biased region" description="Polar residues" evidence="1">
    <location>
        <begin position="281"/>
        <end position="309"/>
    </location>
</feature>
<reference evidence="3" key="1">
    <citation type="submission" date="2017-04" db="EMBL/GenBank/DDBJ databases">
        <title>Plasmodium gonderi genome.</title>
        <authorList>
            <person name="Arisue N."/>
            <person name="Honma H."/>
            <person name="Kawai S."/>
            <person name="Tougan T."/>
            <person name="Tanabe K."/>
            <person name="Horii T."/>
        </authorList>
    </citation>
    <scope>NUCLEOTIDE SEQUENCE [LARGE SCALE GENOMIC DNA]</scope>
    <source>
        <strain evidence="3">ATCC 30045</strain>
    </source>
</reference>
<evidence type="ECO:0000313" key="2">
    <source>
        <dbReference type="EMBL" id="GAW80217.1"/>
    </source>
</evidence>
<keyword evidence="3" id="KW-1185">Reference proteome</keyword>
<organism evidence="2 3">
    <name type="scientific">Plasmodium gonderi</name>
    <dbReference type="NCBI Taxonomy" id="77519"/>
    <lineage>
        <taxon>Eukaryota</taxon>
        <taxon>Sar</taxon>
        <taxon>Alveolata</taxon>
        <taxon>Apicomplexa</taxon>
        <taxon>Aconoidasida</taxon>
        <taxon>Haemosporida</taxon>
        <taxon>Plasmodiidae</taxon>
        <taxon>Plasmodium</taxon>
        <taxon>Plasmodium (Plasmodium)</taxon>
    </lineage>
</organism>
<evidence type="ECO:0000256" key="1">
    <source>
        <dbReference type="SAM" id="MobiDB-lite"/>
    </source>
</evidence>
<dbReference type="OrthoDB" id="333128at2759"/>
<dbReference type="Proteomes" id="UP000195521">
    <property type="component" value="Unassembled WGS sequence"/>
</dbReference>
<dbReference type="EMBL" id="BDQF01000008">
    <property type="protein sequence ID" value="GAW80217.1"/>
    <property type="molecule type" value="Genomic_DNA"/>
</dbReference>
<comment type="caution">
    <text evidence="2">The sequence shown here is derived from an EMBL/GenBank/DDBJ whole genome shotgun (WGS) entry which is preliminary data.</text>
</comment>
<protein>
    <submittedName>
        <fullName evidence="2">Uncharacterized protein</fullName>
    </submittedName>
</protein>
<feature type="region of interest" description="Disordered" evidence="1">
    <location>
        <begin position="265"/>
        <end position="310"/>
    </location>
</feature>
<dbReference type="OMA" id="SNEGPYD"/>
<sequence length="793" mass="91440">MTIVPTYRSLIKLIKKEQHVLSSYLIRKRNVSYDTLAGIPWMSHSRITKTFERVSNEGPYDKITWEKLSERANKICDSFDIKEIGRILYAYSKVKYRDVKIIYKFIERIKNQDIKNMDLLGCAHICHSLNTLNYFDRKLFEMILSQFMRLPIGDNSFPLVITLNAFTKHCNDYRFRELTLKLLIFVLTNFDKYKKSCSPQGLAMILNSFSQVIKPSPAFLQNQNEKLEKIYIDEYVTQNQNDNHPVSSLRGRKIVSITHEMKLEEEGVEDVTKEEEPIRQSGKTGKNWTQNGARSGSKVARTSTSSSIPSVLDEKELDGEIFNFVHHESRVVENGYGTELVEEVTNKWQKNDTFVKHSSSSAMSEIDNKGKIVKRVERVKYKSEGNSNKCVGNMQEREYKLEEGTLDKYEQKVLLKNMFLKVLLEITKKIEKMNTQSLCLIINACCRIWFEIPKEFLKITYEETIKKIHLATIRHLSLIINGFIKLGVLDPTYLSVVFDEIEKKIHSCDEQQLSFILSSMVKLGETKKLEGDSMGIEASDVSGSALSDLSEKVTPTGSSVLPSTGSSVLPPTRSSGLSLSSPHVKKSTKEWNGGNKTQKKRLMDNLNAKFILLARNMNISILCNIMYCYAKLDITNEDIFEIFQIYFLKHFNQTNLHHLSLTSYVYAKRRILNDTTKMILNKSENILRKINTTLDVQTMKYVLMLVNSFSEINIYSHVFSSHLHFIIHQSTLKISDHNEGYHQEVFTKRRNNNAYPNTSLLNWDKMKSRGIYLSYRALSLYSNSIQGGNMCKE</sequence>
<dbReference type="AlphaFoldDB" id="A0A1Y1JG81"/>
<accession>A0A1Y1JG81</accession>
<feature type="region of interest" description="Disordered" evidence="1">
    <location>
        <begin position="549"/>
        <end position="596"/>
    </location>
</feature>